<organism evidence="1 2">
    <name type="scientific">Paracidobacterium acidisoli</name>
    <dbReference type="NCBI Taxonomy" id="2303751"/>
    <lineage>
        <taxon>Bacteria</taxon>
        <taxon>Pseudomonadati</taxon>
        <taxon>Acidobacteriota</taxon>
        <taxon>Terriglobia</taxon>
        <taxon>Terriglobales</taxon>
        <taxon>Acidobacteriaceae</taxon>
        <taxon>Paracidobacterium</taxon>
    </lineage>
</organism>
<dbReference type="EMBL" id="QVQT01000002">
    <property type="protein sequence ID" value="RFU17518.1"/>
    <property type="molecule type" value="Genomic_DNA"/>
</dbReference>
<accession>A0A372IRL3</accession>
<reference evidence="1 2" key="1">
    <citation type="submission" date="2018-08" db="EMBL/GenBank/DDBJ databases">
        <title>Acidipila sp. 4G-K13, an acidobacterium isolated from forest soil.</title>
        <authorList>
            <person name="Gao Z.-H."/>
            <person name="Qiu L.-H."/>
        </authorList>
    </citation>
    <scope>NUCLEOTIDE SEQUENCE [LARGE SCALE GENOMIC DNA]</scope>
    <source>
        <strain evidence="1 2">4G-K13</strain>
    </source>
</reference>
<proteinExistence type="predicted"/>
<evidence type="ECO:0000313" key="1">
    <source>
        <dbReference type="EMBL" id="RFU17518.1"/>
    </source>
</evidence>
<dbReference type="AlphaFoldDB" id="A0A372IRL3"/>
<protein>
    <submittedName>
        <fullName evidence="1">Uncharacterized protein</fullName>
    </submittedName>
</protein>
<keyword evidence="2" id="KW-1185">Reference proteome</keyword>
<gene>
    <name evidence="1" type="ORF">D0Y96_05075</name>
</gene>
<evidence type="ECO:0000313" key="2">
    <source>
        <dbReference type="Proteomes" id="UP000264702"/>
    </source>
</evidence>
<name>A0A372IRL3_9BACT</name>
<sequence length="82" mass="8872">MRKRLSSSPATPHASAMLANGLGAICRVFAGPKTVTGWSMLVPKASCVPLNCMNFCPAHETVKNGMRKQRIDARKPTADIFE</sequence>
<comment type="caution">
    <text evidence="1">The sequence shown here is derived from an EMBL/GenBank/DDBJ whole genome shotgun (WGS) entry which is preliminary data.</text>
</comment>
<dbReference type="Proteomes" id="UP000264702">
    <property type="component" value="Unassembled WGS sequence"/>
</dbReference>